<dbReference type="Proteomes" id="UP001501757">
    <property type="component" value="Unassembled WGS sequence"/>
</dbReference>
<name>A0ABP3GMR4_9ALTE</name>
<evidence type="ECO:0000313" key="2">
    <source>
        <dbReference type="EMBL" id="GAA0350132.1"/>
    </source>
</evidence>
<keyword evidence="1" id="KW-1133">Transmembrane helix</keyword>
<accession>A0ABP3GMR4</accession>
<keyword evidence="1" id="KW-0472">Membrane</keyword>
<reference evidence="3" key="1">
    <citation type="journal article" date="2019" name="Int. J. Syst. Evol. Microbiol.">
        <title>The Global Catalogue of Microorganisms (GCM) 10K type strain sequencing project: providing services to taxonomists for standard genome sequencing and annotation.</title>
        <authorList>
            <consortium name="The Broad Institute Genomics Platform"/>
            <consortium name="The Broad Institute Genome Sequencing Center for Infectious Disease"/>
            <person name="Wu L."/>
            <person name="Ma J."/>
        </authorList>
    </citation>
    <scope>NUCLEOTIDE SEQUENCE [LARGE SCALE GENOMIC DNA]</scope>
    <source>
        <strain evidence="3">JCM 13378</strain>
    </source>
</reference>
<protein>
    <recommendedName>
        <fullName evidence="4">Amino acid permease</fullName>
    </recommendedName>
</protein>
<evidence type="ECO:0000256" key="1">
    <source>
        <dbReference type="SAM" id="Phobius"/>
    </source>
</evidence>
<dbReference type="EMBL" id="BAAAEI010000006">
    <property type="protein sequence ID" value="GAA0350132.1"/>
    <property type="molecule type" value="Genomic_DNA"/>
</dbReference>
<comment type="caution">
    <text evidence="2">The sequence shown here is derived from an EMBL/GenBank/DDBJ whole genome shotgun (WGS) entry which is preliminary data.</text>
</comment>
<evidence type="ECO:0000313" key="3">
    <source>
        <dbReference type="Proteomes" id="UP001501757"/>
    </source>
</evidence>
<sequence length="90" mass="10240">MMLCAFLLNLSGCVLFYLSLNNQQWLARPLSARPWRWLSWLVLVASFALWMWVMDAKAGFFAALVCTMLLLGLLPFVSLLIHKGEQHGKA</sequence>
<keyword evidence="1" id="KW-0812">Transmembrane</keyword>
<gene>
    <name evidence="2" type="ORF">GCM10009092_13160</name>
</gene>
<keyword evidence="3" id="KW-1185">Reference proteome</keyword>
<evidence type="ECO:0008006" key="4">
    <source>
        <dbReference type="Google" id="ProtNLM"/>
    </source>
</evidence>
<feature type="transmembrane region" description="Helical" evidence="1">
    <location>
        <begin position="37"/>
        <end position="53"/>
    </location>
</feature>
<organism evidence="2 3">
    <name type="scientific">Bowmanella denitrificans</name>
    <dbReference type="NCBI Taxonomy" id="366582"/>
    <lineage>
        <taxon>Bacteria</taxon>
        <taxon>Pseudomonadati</taxon>
        <taxon>Pseudomonadota</taxon>
        <taxon>Gammaproteobacteria</taxon>
        <taxon>Alteromonadales</taxon>
        <taxon>Alteromonadaceae</taxon>
        <taxon>Bowmanella</taxon>
    </lineage>
</organism>
<proteinExistence type="predicted"/>
<dbReference type="RefSeq" id="WP_343843204.1">
    <property type="nucleotide sequence ID" value="NZ_BAAAEI010000006.1"/>
</dbReference>
<feature type="transmembrane region" description="Helical" evidence="1">
    <location>
        <begin position="60"/>
        <end position="81"/>
    </location>
</feature>